<proteinExistence type="predicted"/>
<evidence type="ECO:0000313" key="2">
    <source>
        <dbReference type="EMBL" id="EGT59390.1"/>
    </source>
</evidence>
<keyword evidence="3" id="KW-1185">Reference proteome</keyword>
<evidence type="ECO:0000256" key="1">
    <source>
        <dbReference type="SAM" id="MobiDB-lite"/>
    </source>
</evidence>
<dbReference type="AlphaFoldDB" id="G0MI99"/>
<feature type="region of interest" description="Disordered" evidence="1">
    <location>
        <begin position="538"/>
        <end position="558"/>
    </location>
</feature>
<dbReference type="Proteomes" id="UP000008068">
    <property type="component" value="Unassembled WGS sequence"/>
</dbReference>
<organism evidence="3">
    <name type="scientific">Caenorhabditis brenneri</name>
    <name type="common">Nematode worm</name>
    <dbReference type="NCBI Taxonomy" id="135651"/>
    <lineage>
        <taxon>Eukaryota</taxon>
        <taxon>Metazoa</taxon>
        <taxon>Ecdysozoa</taxon>
        <taxon>Nematoda</taxon>
        <taxon>Chromadorea</taxon>
        <taxon>Rhabditida</taxon>
        <taxon>Rhabditina</taxon>
        <taxon>Rhabditomorpha</taxon>
        <taxon>Rhabditoidea</taxon>
        <taxon>Rhabditidae</taxon>
        <taxon>Peloderinae</taxon>
        <taxon>Caenorhabditis</taxon>
    </lineage>
</organism>
<dbReference type="InParanoid" id="G0MI99"/>
<dbReference type="HOGENOM" id="CLU_488558_0_0_1"/>
<sequence>MNSKKRPRDESTSSQNEKRLRHDSPELQDTSQTMNDPIEESGNDMPDSQFKNGIDYRGHRSMLAEFELRIVSEELVDPKNGNRLHVIEDSTPLVIGNLWEYQSQFYCDKSHYELFFGLDSYTENIPCNEKNHDTKHRKVIFLGKKTGEQWNSKPITMNFIAFSLSSNDEMCLNIVENRLYFPYMKVKECASGIFTKFHHLQPITFLSYKEIAEICLGLPSSGSSIAELPSSCASISELPPSCTLMKPHLEKLLMPENESSQFIKRGRSISGNAEKMLKEVFNSLISPDGNAYPVKYEYQQLSLMLEVPQDRISQWFVLQNGHNSCGESYQHLDNDKCSIVIKSLFDPSQVAARFLREEFLENNEYPHDVLREVGKPFLDKLLSEFFHDKRHVTEKKLKLIVERRLEESNVETTDIDRRALDLKFKESKLSVEETIQQEMGFDRVSPEKFEQSKIQLVDIVSKFEVLTKKDLIKISKQFNLFSPFVSYFHTLCKQCETHRDSLHDYLLNTGTVKWSTATVINFYEKYWNIEFHQPCDESTQSGSSSSSQSCSEDPQNNV</sequence>
<feature type="compositionally biased region" description="Low complexity" evidence="1">
    <location>
        <begin position="538"/>
        <end position="551"/>
    </location>
</feature>
<feature type="compositionally biased region" description="Basic and acidic residues" evidence="1">
    <location>
        <begin position="7"/>
        <end position="25"/>
    </location>
</feature>
<dbReference type="EMBL" id="GL379795">
    <property type="protein sequence ID" value="EGT59390.1"/>
    <property type="molecule type" value="Genomic_DNA"/>
</dbReference>
<protein>
    <submittedName>
        <fullName evidence="2">Uncharacterized protein</fullName>
    </submittedName>
</protein>
<accession>G0MI99</accession>
<evidence type="ECO:0000313" key="3">
    <source>
        <dbReference type="Proteomes" id="UP000008068"/>
    </source>
</evidence>
<feature type="region of interest" description="Disordered" evidence="1">
    <location>
        <begin position="1"/>
        <end position="54"/>
    </location>
</feature>
<name>G0MI99_CAEBE</name>
<reference evidence="3" key="1">
    <citation type="submission" date="2011-07" db="EMBL/GenBank/DDBJ databases">
        <authorList>
            <consortium name="Caenorhabditis brenneri Sequencing and Analysis Consortium"/>
            <person name="Wilson R.K."/>
        </authorList>
    </citation>
    <scope>NUCLEOTIDE SEQUENCE [LARGE SCALE GENOMIC DNA]</scope>
    <source>
        <strain evidence="3">PB2801</strain>
    </source>
</reference>
<gene>
    <name evidence="2" type="ORF">CAEBREN_10767</name>
</gene>